<keyword evidence="1" id="KW-1133">Transmembrane helix</keyword>
<dbReference type="Proteomes" id="UP000295411">
    <property type="component" value="Unassembled WGS sequence"/>
</dbReference>
<name>A0A4R5TWR2_9MICC</name>
<evidence type="ECO:0000313" key="2">
    <source>
        <dbReference type="EMBL" id="TDK25601.1"/>
    </source>
</evidence>
<dbReference type="OrthoDB" id="9864960at2"/>
<keyword evidence="3" id="KW-1185">Reference proteome</keyword>
<evidence type="ECO:0000256" key="1">
    <source>
        <dbReference type="SAM" id="Phobius"/>
    </source>
</evidence>
<feature type="transmembrane region" description="Helical" evidence="1">
    <location>
        <begin position="17"/>
        <end position="36"/>
    </location>
</feature>
<dbReference type="EMBL" id="SMTK01000003">
    <property type="protein sequence ID" value="TDK25601.1"/>
    <property type="molecule type" value="Genomic_DNA"/>
</dbReference>
<sequence>MKAYDSLPPMAKRLTKWAAIGFAAAVVLAAVLMVFVDFWVAFFIALGLYLALIGPLNAAARREHLEILRSKEH</sequence>
<keyword evidence="1" id="KW-0812">Transmembrane</keyword>
<dbReference type="RefSeq" id="WP_133403861.1">
    <property type="nucleotide sequence ID" value="NZ_SMTK01000003.1"/>
</dbReference>
<proteinExistence type="predicted"/>
<keyword evidence="1" id="KW-0472">Membrane</keyword>
<comment type="caution">
    <text evidence="2">The sequence shown here is derived from an EMBL/GenBank/DDBJ whole genome shotgun (WGS) entry which is preliminary data.</text>
</comment>
<evidence type="ECO:0000313" key="3">
    <source>
        <dbReference type="Proteomes" id="UP000295411"/>
    </source>
</evidence>
<feature type="transmembrane region" description="Helical" evidence="1">
    <location>
        <begin position="42"/>
        <end position="60"/>
    </location>
</feature>
<reference evidence="2 3" key="1">
    <citation type="submission" date="2019-03" db="EMBL/GenBank/DDBJ databases">
        <title>Arthrobacter sp. nov., an bacterium isolated from biocrust in Mu Us Desert.</title>
        <authorList>
            <person name="Lixiong L."/>
        </authorList>
    </citation>
    <scope>NUCLEOTIDE SEQUENCE [LARGE SCALE GENOMIC DNA]</scope>
    <source>
        <strain evidence="2 3">SLN-3</strain>
    </source>
</reference>
<accession>A0A4R5TWR2</accession>
<protein>
    <submittedName>
        <fullName evidence="2">Uncharacterized protein</fullName>
    </submittedName>
</protein>
<dbReference type="AlphaFoldDB" id="A0A4R5TWR2"/>
<gene>
    <name evidence="2" type="ORF">E2F48_10165</name>
</gene>
<organism evidence="2 3">
    <name type="scientific">Arthrobacter crusticola</name>
    <dbReference type="NCBI Taxonomy" id="2547960"/>
    <lineage>
        <taxon>Bacteria</taxon>
        <taxon>Bacillati</taxon>
        <taxon>Actinomycetota</taxon>
        <taxon>Actinomycetes</taxon>
        <taxon>Micrococcales</taxon>
        <taxon>Micrococcaceae</taxon>
        <taxon>Arthrobacter</taxon>
    </lineage>
</organism>